<dbReference type="GO" id="GO:0070300">
    <property type="term" value="F:phosphatidic acid binding"/>
    <property type="evidence" value="ECO:0007669"/>
    <property type="project" value="TreeGrafter"/>
</dbReference>
<name>A0A7E4UX25_PANRE</name>
<dbReference type="SUPFAM" id="SSF52540">
    <property type="entry name" value="P-loop containing nucleoside triphosphate hydrolases"/>
    <property type="match status" value="1"/>
</dbReference>
<evidence type="ECO:0000313" key="3">
    <source>
        <dbReference type="Proteomes" id="UP000492821"/>
    </source>
</evidence>
<dbReference type="InterPro" id="IPR033469">
    <property type="entry name" value="CYTH-like_dom_sf"/>
</dbReference>
<proteinExistence type="predicted"/>
<dbReference type="Proteomes" id="UP000492821">
    <property type="component" value="Unassembled WGS sequence"/>
</dbReference>
<organism evidence="3 4">
    <name type="scientific">Panagrellus redivivus</name>
    <name type="common">Microworm</name>
    <dbReference type="NCBI Taxonomy" id="6233"/>
    <lineage>
        <taxon>Eukaryota</taxon>
        <taxon>Metazoa</taxon>
        <taxon>Ecdysozoa</taxon>
        <taxon>Nematoda</taxon>
        <taxon>Chromadorea</taxon>
        <taxon>Rhabditida</taxon>
        <taxon>Tylenchina</taxon>
        <taxon>Panagrolaimomorpha</taxon>
        <taxon>Panagrolaimoidea</taxon>
        <taxon>Panagrolaimidae</taxon>
        <taxon>Panagrellus</taxon>
    </lineage>
</organism>
<keyword evidence="3" id="KW-1185">Reference proteome</keyword>
<sequence>MASCGKPLIPQNPAAKLALAGSLSDDEDLVVKPTPPRIRNLSPSSTTAAITSILHGGIASSTIQVCQTIPQPIPGSQSSFLQKSSVQPHCFHKESSTSDYGSGDDGDSSLPAGSPPVHPGELLALTLEERQYEKSRVFHMSTPDPTKPPKYRVYKLVLTGGPCGGKTTGQDRLATFFEQLGWKVFTVPEAATILLGGGVKFGELSKEQAYEFQKDLLRTLLQLESVYFNQASLIKDKNVLVICDRGAMDPSAYLDADGWDKILKDCALEMFELRENRYNQVVHMVTAADGAENYYTQANNATRSEGIAQAVNQDTHTRNAWVGHPYVDIVDNADCTKFDDKMLKLLQVVCDRVGVNYQDRLSKNSKKRKWLISGFDESKFPKYEEFSVTHDYLLADKPDLQVRIRERCQNNRSTFTITTRCFMRPETVETRMQITEREYNRYLSMKDSSRATLHKKRRCFNYGNQYFHLDIYVDPLPPACQGHPLIILETYTTKPYGDKAPELPDFVEVVREVTKNEHFSMYKLAKVGAEPLTF</sequence>
<dbReference type="PANTHER" id="PTHR34932:SF1">
    <property type="entry name" value="TRPL TRANSLOCATION DEFECT PROTEIN 14"/>
    <property type="match status" value="1"/>
</dbReference>
<dbReference type="InterPro" id="IPR053227">
    <property type="entry name" value="TRPL-trafficking_regulator"/>
</dbReference>
<reference evidence="4" key="2">
    <citation type="submission" date="2020-10" db="UniProtKB">
        <authorList>
            <consortium name="WormBaseParasite"/>
        </authorList>
    </citation>
    <scope>IDENTIFICATION</scope>
</reference>
<dbReference type="Gene3D" id="3.40.50.300">
    <property type="entry name" value="P-loop containing nucleotide triphosphate hydrolases"/>
    <property type="match status" value="1"/>
</dbReference>
<dbReference type="FunFam" id="3.40.50.300:FF:001321">
    <property type="entry name" value="Uncharacterized protein, isoform B"/>
    <property type="match status" value="1"/>
</dbReference>
<dbReference type="GO" id="GO:0035091">
    <property type="term" value="F:phosphatidylinositol binding"/>
    <property type="evidence" value="ECO:0007669"/>
    <property type="project" value="TreeGrafter"/>
</dbReference>
<evidence type="ECO:0000259" key="2">
    <source>
        <dbReference type="Pfam" id="PF13521"/>
    </source>
</evidence>
<dbReference type="PANTHER" id="PTHR34932">
    <property type="entry name" value="TRPL TRANSLOCATION DEFECT PROTEIN 14"/>
    <property type="match status" value="1"/>
</dbReference>
<dbReference type="SUPFAM" id="SSF55154">
    <property type="entry name" value="CYTH-like phosphatases"/>
    <property type="match status" value="1"/>
</dbReference>
<feature type="domain" description="NadR/Ttd14 AAA" evidence="2">
    <location>
        <begin position="155"/>
        <end position="330"/>
    </location>
</feature>
<evidence type="ECO:0000256" key="1">
    <source>
        <dbReference type="SAM" id="MobiDB-lite"/>
    </source>
</evidence>
<dbReference type="GO" id="GO:0045494">
    <property type="term" value="P:photoreceptor cell maintenance"/>
    <property type="evidence" value="ECO:0007669"/>
    <property type="project" value="TreeGrafter"/>
</dbReference>
<dbReference type="GO" id="GO:0005525">
    <property type="term" value="F:GTP binding"/>
    <property type="evidence" value="ECO:0007669"/>
    <property type="project" value="TreeGrafter"/>
</dbReference>
<dbReference type="Gene3D" id="2.40.320.10">
    <property type="entry name" value="Hypothetical Protein Pfu-838710-001"/>
    <property type="match status" value="1"/>
</dbReference>
<evidence type="ECO:0000313" key="4">
    <source>
        <dbReference type="WBParaSite" id="Pan_g13842.t2"/>
    </source>
</evidence>
<feature type="region of interest" description="Disordered" evidence="1">
    <location>
        <begin position="91"/>
        <end position="118"/>
    </location>
</feature>
<dbReference type="InterPro" id="IPR027417">
    <property type="entry name" value="P-loop_NTPase"/>
</dbReference>
<dbReference type="InterPro" id="IPR038727">
    <property type="entry name" value="NadR/Ttd14_AAA_dom"/>
</dbReference>
<reference evidence="3" key="1">
    <citation type="journal article" date="2013" name="Genetics">
        <title>The draft genome and transcriptome of Panagrellus redivivus are shaped by the harsh demands of a free-living lifestyle.</title>
        <authorList>
            <person name="Srinivasan J."/>
            <person name="Dillman A.R."/>
            <person name="Macchietto M.G."/>
            <person name="Heikkinen L."/>
            <person name="Lakso M."/>
            <person name="Fracchia K.M."/>
            <person name="Antoshechkin I."/>
            <person name="Mortazavi A."/>
            <person name="Wong G."/>
            <person name="Sternberg P.W."/>
        </authorList>
    </citation>
    <scope>NUCLEOTIDE SEQUENCE [LARGE SCALE GENOMIC DNA]</scope>
    <source>
        <strain evidence="3">MT8872</strain>
    </source>
</reference>
<accession>A0A7E4UX25</accession>
<dbReference type="AlphaFoldDB" id="A0A7E4UX25"/>
<dbReference type="WBParaSite" id="Pan_g13842.t2">
    <property type="protein sequence ID" value="Pan_g13842.t2"/>
    <property type="gene ID" value="Pan_g13842"/>
</dbReference>
<dbReference type="Pfam" id="PF13521">
    <property type="entry name" value="AAA_28"/>
    <property type="match status" value="1"/>
</dbReference>
<protein>
    <submittedName>
        <fullName evidence="4">AAA_28 domain-containing protein</fullName>
    </submittedName>
</protein>